<reference evidence="1" key="1">
    <citation type="submission" date="2020-05" db="EMBL/GenBank/DDBJ databases">
        <authorList>
            <person name="Chiriac C."/>
            <person name="Salcher M."/>
            <person name="Ghai R."/>
            <person name="Kavagutti S V."/>
        </authorList>
    </citation>
    <scope>NUCLEOTIDE SEQUENCE</scope>
</reference>
<accession>A0A6J7LVZ7</accession>
<dbReference type="EMBL" id="CAFBNE010000184">
    <property type="protein sequence ID" value="CAB4970139.1"/>
    <property type="molecule type" value="Genomic_DNA"/>
</dbReference>
<proteinExistence type="predicted"/>
<gene>
    <name evidence="1" type="ORF">UFOPK3772_03304</name>
</gene>
<protein>
    <submittedName>
        <fullName evidence="1">Unannotated protein</fullName>
    </submittedName>
</protein>
<dbReference type="AlphaFoldDB" id="A0A6J7LVZ7"/>
<organism evidence="1">
    <name type="scientific">freshwater metagenome</name>
    <dbReference type="NCBI Taxonomy" id="449393"/>
    <lineage>
        <taxon>unclassified sequences</taxon>
        <taxon>metagenomes</taxon>
        <taxon>ecological metagenomes</taxon>
    </lineage>
</organism>
<name>A0A6J7LVZ7_9ZZZZ</name>
<sequence length="267" mass="29517">MCFDNASRIDAEMSDLLARISTGGELLSRALYTDDQAHITELLRPVWLNGIMSGFSRGDLASRAVVVELLPVEPQDRLSMEDLNSQWAEERPAIFAGLLTLTVDVLRKRDSMRPTGLHRHAEFERNLLVIDEVLGTHGAERLAEQAGALNEAVLDATTLGMAMRRAVEEARGHHQASLFNTTPQIPRLPGSVGRDDHLFQKHTAAGLMAIVASAVDERHQRDLPQTPKAFGEALSRLTPALRSCLDVEITRPRVSGTRYIMVKDLRA</sequence>
<evidence type="ECO:0000313" key="1">
    <source>
        <dbReference type="EMBL" id="CAB4970139.1"/>
    </source>
</evidence>